<sequence>MGHTLCEGEFVSKRSFDSVWDSDACIYNCLAHSIFNLTSPKSGAGAFDINSTAKLVYVKVVNSTSSVVDIGPAFGCQRTVQNQKGVRPVFVDDGSPWAPPVDWADATANSSNRTAGVDYDALNRTLARYFDDPALVNTCHTKAIVVIYQGKLIAEQYSSALDISASTPSISWSLAKSVTSALVGIRSGDGGVSVRRLATTPVWNASETASRNITMDDLLRMVSGIDWNESGGMDTSGGRTVPLNDVAQALFEAPNAAAFVGALPQNATPGTYWNYSTGNFQLLQYNLRRSFASDSAYWSFAVNRLFKRIGARSFLFEADPSGTLLGGSHAFATARDWARFGQLYLQDGVWSGKRVLPEGWVEYSRTPTKGFSKYGAGWWLRYPGAPSDSYYGNGLMGQRVIVVPSQDLVIVRLGLNYNDDFDQVYGQDFFGNISAALPPVTSSLSLQQSAYQVIGRK</sequence>
<dbReference type="PANTHER" id="PTHR43283">
    <property type="entry name" value="BETA-LACTAMASE-RELATED"/>
    <property type="match status" value="1"/>
</dbReference>
<evidence type="ECO:0000313" key="3">
    <source>
        <dbReference type="Proteomes" id="UP001491310"/>
    </source>
</evidence>
<evidence type="ECO:0000259" key="1">
    <source>
        <dbReference type="Pfam" id="PF00144"/>
    </source>
</evidence>
<organism evidence="2 3">
    <name type="scientific">Coccomyxa subellipsoidea</name>
    <dbReference type="NCBI Taxonomy" id="248742"/>
    <lineage>
        <taxon>Eukaryota</taxon>
        <taxon>Viridiplantae</taxon>
        <taxon>Chlorophyta</taxon>
        <taxon>core chlorophytes</taxon>
        <taxon>Trebouxiophyceae</taxon>
        <taxon>Trebouxiophyceae incertae sedis</taxon>
        <taxon>Coccomyxaceae</taxon>
        <taxon>Coccomyxa</taxon>
    </lineage>
</organism>
<comment type="caution">
    <text evidence="2">The sequence shown here is derived from an EMBL/GenBank/DDBJ whole genome shotgun (WGS) entry which is preliminary data.</text>
</comment>
<keyword evidence="3" id="KW-1185">Reference proteome</keyword>
<evidence type="ECO:0000313" key="2">
    <source>
        <dbReference type="EMBL" id="KAK9909658.1"/>
    </source>
</evidence>
<protein>
    <recommendedName>
        <fullName evidence="1">Beta-lactamase-related domain-containing protein</fullName>
    </recommendedName>
</protein>
<accession>A0ABR2YS19</accession>
<reference evidence="2 3" key="1">
    <citation type="journal article" date="2024" name="Nat. Commun.">
        <title>Phylogenomics reveals the evolutionary origins of lichenization in chlorophyte algae.</title>
        <authorList>
            <person name="Puginier C."/>
            <person name="Libourel C."/>
            <person name="Otte J."/>
            <person name="Skaloud P."/>
            <person name="Haon M."/>
            <person name="Grisel S."/>
            <person name="Petersen M."/>
            <person name="Berrin J.G."/>
            <person name="Delaux P.M."/>
            <person name="Dal Grande F."/>
            <person name="Keller J."/>
        </authorList>
    </citation>
    <scope>NUCLEOTIDE SEQUENCE [LARGE SCALE GENOMIC DNA]</scope>
    <source>
        <strain evidence="2 3">SAG 216-7</strain>
    </source>
</reference>
<dbReference type="InterPro" id="IPR050789">
    <property type="entry name" value="Diverse_Enzym_Activities"/>
</dbReference>
<dbReference type="InterPro" id="IPR012338">
    <property type="entry name" value="Beta-lactam/transpept-like"/>
</dbReference>
<feature type="domain" description="Beta-lactamase-related" evidence="1">
    <location>
        <begin position="143"/>
        <end position="413"/>
    </location>
</feature>
<gene>
    <name evidence="2" type="ORF">WJX75_005685</name>
</gene>
<dbReference type="Pfam" id="PF00144">
    <property type="entry name" value="Beta-lactamase"/>
    <property type="match status" value="1"/>
</dbReference>
<dbReference type="SUPFAM" id="SSF56601">
    <property type="entry name" value="beta-lactamase/transpeptidase-like"/>
    <property type="match status" value="1"/>
</dbReference>
<name>A0ABR2YS19_9CHLO</name>
<dbReference type="InterPro" id="IPR001466">
    <property type="entry name" value="Beta-lactam-related"/>
</dbReference>
<dbReference type="Proteomes" id="UP001491310">
    <property type="component" value="Unassembled WGS sequence"/>
</dbReference>
<dbReference type="PANTHER" id="PTHR43283:SF7">
    <property type="entry name" value="BETA-LACTAMASE-RELATED DOMAIN-CONTAINING PROTEIN"/>
    <property type="match status" value="1"/>
</dbReference>
<dbReference type="EMBL" id="JALJOT010000006">
    <property type="protein sequence ID" value="KAK9909658.1"/>
    <property type="molecule type" value="Genomic_DNA"/>
</dbReference>
<proteinExistence type="predicted"/>
<dbReference type="Gene3D" id="3.40.710.10">
    <property type="entry name" value="DD-peptidase/beta-lactamase superfamily"/>
    <property type="match status" value="1"/>
</dbReference>